<evidence type="ECO:0008006" key="5">
    <source>
        <dbReference type="Google" id="ProtNLM"/>
    </source>
</evidence>
<organism evidence="3 4">
    <name type="scientific">Penicillium brasilianum</name>
    <dbReference type="NCBI Taxonomy" id="104259"/>
    <lineage>
        <taxon>Eukaryota</taxon>
        <taxon>Fungi</taxon>
        <taxon>Dikarya</taxon>
        <taxon>Ascomycota</taxon>
        <taxon>Pezizomycotina</taxon>
        <taxon>Eurotiomycetes</taxon>
        <taxon>Eurotiomycetidae</taxon>
        <taxon>Eurotiales</taxon>
        <taxon>Aspergillaceae</taxon>
        <taxon>Penicillium</taxon>
    </lineage>
</organism>
<keyword evidence="2" id="KW-0732">Signal</keyword>
<dbReference type="GO" id="GO:0016788">
    <property type="term" value="F:hydrolase activity, acting on ester bonds"/>
    <property type="evidence" value="ECO:0007669"/>
    <property type="project" value="InterPro"/>
</dbReference>
<dbReference type="PANTHER" id="PTHR45648:SF22">
    <property type="entry name" value="GDSL LIPASE_ACYLHYDROLASE FAMILY PROTEIN (AFU_ORTHOLOGUE AFUA_4G14700)"/>
    <property type="match status" value="1"/>
</dbReference>
<name>A0A0F7TL63_PENBI</name>
<evidence type="ECO:0000256" key="1">
    <source>
        <dbReference type="ARBA" id="ARBA00022801"/>
    </source>
</evidence>
<evidence type="ECO:0000313" key="4">
    <source>
        <dbReference type="Proteomes" id="UP000042958"/>
    </source>
</evidence>
<dbReference type="InterPro" id="IPR001087">
    <property type="entry name" value="GDSL"/>
</dbReference>
<dbReference type="Gene3D" id="3.40.50.1110">
    <property type="entry name" value="SGNH hydrolase"/>
    <property type="match status" value="1"/>
</dbReference>
<keyword evidence="4" id="KW-1185">Reference proteome</keyword>
<accession>A0A0F7TL63</accession>
<dbReference type="CDD" id="cd01846">
    <property type="entry name" value="fatty_acyltransferase_like"/>
    <property type="match status" value="1"/>
</dbReference>
<dbReference type="STRING" id="104259.A0A0F7TL63"/>
<dbReference type="SUPFAM" id="SSF52266">
    <property type="entry name" value="SGNH hydrolase"/>
    <property type="match status" value="1"/>
</dbReference>
<dbReference type="AlphaFoldDB" id="A0A0F7TL63"/>
<dbReference type="Pfam" id="PF00657">
    <property type="entry name" value="Lipase_GDSL"/>
    <property type="match status" value="1"/>
</dbReference>
<dbReference type="Proteomes" id="UP000042958">
    <property type="component" value="Unassembled WGS sequence"/>
</dbReference>
<gene>
    <name evidence="3" type="ORF">PMG11_01999</name>
</gene>
<sequence>MKHSVFTILMGIAVTAAAPTHRRSSPTYFFTFGDSYSMTSFNVEGTQPSASDPMGNPTLGTGATGGGINWIGYLTTVDNASLVLSYNLAIGGATIDNTILNSGYPDMTSQVATFQGNYSKKPATAPWASSDSVFGFWIGVNDVGWGFGGYNSSVLVPTLMAQYRSLVEEIYADGGRKFLFVNVPSVSRSPYILDQGESVSDSHAAWTTVYNDGLATMRADFIAAHKDVETVLYDSWSFMTKILDNPQAYGYPNSTCINDDGESCVWWNNYHPGQKYHRLQAADMKQSLHRFRAW</sequence>
<dbReference type="InterPro" id="IPR051058">
    <property type="entry name" value="GDSL_Est/Lipase"/>
</dbReference>
<reference evidence="4" key="1">
    <citation type="journal article" date="2015" name="Genome Announc.">
        <title>Draft genome sequence of the fungus Penicillium brasilianum MG11.</title>
        <authorList>
            <person name="Horn F."/>
            <person name="Linde J."/>
            <person name="Mattern D.J."/>
            <person name="Walther G."/>
            <person name="Guthke R."/>
            <person name="Brakhage A.A."/>
            <person name="Valiante V."/>
        </authorList>
    </citation>
    <scope>NUCLEOTIDE SEQUENCE [LARGE SCALE GENOMIC DNA]</scope>
    <source>
        <strain evidence="4">MG11</strain>
    </source>
</reference>
<protein>
    <recommendedName>
        <fullName evidence="5">Cellulose-binding GDSL lipase/acylhydrolase</fullName>
    </recommendedName>
</protein>
<feature type="chain" id="PRO_5002522389" description="Cellulose-binding GDSL lipase/acylhydrolase" evidence="2">
    <location>
        <begin position="18"/>
        <end position="294"/>
    </location>
</feature>
<evidence type="ECO:0000256" key="2">
    <source>
        <dbReference type="SAM" id="SignalP"/>
    </source>
</evidence>
<dbReference type="InterPro" id="IPR036514">
    <property type="entry name" value="SGNH_hydro_sf"/>
</dbReference>
<evidence type="ECO:0000313" key="3">
    <source>
        <dbReference type="EMBL" id="CEJ55763.1"/>
    </source>
</evidence>
<dbReference type="EMBL" id="CDHK01000002">
    <property type="protein sequence ID" value="CEJ55763.1"/>
    <property type="molecule type" value="Genomic_DNA"/>
</dbReference>
<dbReference type="OrthoDB" id="1600564at2759"/>
<dbReference type="PANTHER" id="PTHR45648">
    <property type="entry name" value="GDSL LIPASE/ACYLHYDROLASE FAMILY PROTEIN (AFU_ORTHOLOGUE AFUA_4G14700)"/>
    <property type="match status" value="1"/>
</dbReference>
<keyword evidence="1" id="KW-0378">Hydrolase</keyword>
<feature type="signal peptide" evidence="2">
    <location>
        <begin position="1"/>
        <end position="17"/>
    </location>
</feature>
<proteinExistence type="predicted"/>